<keyword evidence="4" id="KW-0804">Transcription</keyword>
<dbReference type="InterPro" id="IPR016032">
    <property type="entry name" value="Sig_transdc_resp-reg_C-effctor"/>
</dbReference>
<keyword evidence="3" id="KW-0010">Activator</keyword>
<evidence type="ECO:0000313" key="7">
    <source>
        <dbReference type="Proteomes" id="UP000281391"/>
    </source>
</evidence>
<evidence type="ECO:0000256" key="4">
    <source>
        <dbReference type="ARBA" id="ARBA00023163"/>
    </source>
</evidence>
<dbReference type="PROSITE" id="PS50043">
    <property type="entry name" value="HTH_LUXR_2"/>
    <property type="match status" value="1"/>
</dbReference>
<keyword evidence="1" id="KW-0805">Transcription regulation</keyword>
<evidence type="ECO:0000313" key="6">
    <source>
        <dbReference type="EMBL" id="VDZ55756.1"/>
    </source>
</evidence>
<evidence type="ECO:0000256" key="3">
    <source>
        <dbReference type="ARBA" id="ARBA00023159"/>
    </source>
</evidence>
<evidence type="ECO:0000256" key="2">
    <source>
        <dbReference type="ARBA" id="ARBA00023125"/>
    </source>
</evidence>
<name>A0A3S4DIB0_SEROD</name>
<organism evidence="6 7">
    <name type="scientific">Serratia odorifera</name>
    <dbReference type="NCBI Taxonomy" id="618"/>
    <lineage>
        <taxon>Bacteria</taxon>
        <taxon>Pseudomonadati</taxon>
        <taxon>Pseudomonadota</taxon>
        <taxon>Gammaproteobacteria</taxon>
        <taxon>Enterobacterales</taxon>
        <taxon>Yersiniaceae</taxon>
        <taxon>Serratia</taxon>
    </lineage>
</organism>
<accession>A0A3S4DIB0</accession>
<dbReference type="Proteomes" id="UP000281391">
    <property type="component" value="Chromosome"/>
</dbReference>
<feature type="domain" description="HTH luxR-type" evidence="5">
    <location>
        <begin position="134"/>
        <end position="199"/>
    </location>
</feature>
<dbReference type="PRINTS" id="PR00038">
    <property type="entry name" value="HTHLUXR"/>
</dbReference>
<evidence type="ECO:0000256" key="1">
    <source>
        <dbReference type="ARBA" id="ARBA00023015"/>
    </source>
</evidence>
<dbReference type="InterPro" id="IPR000792">
    <property type="entry name" value="Tscrpt_reg_LuxR_C"/>
</dbReference>
<dbReference type="EMBL" id="LR134117">
    <property type="protein sequence ID" value="VDZ55756.1"/>
    <property type="molecule type" value="Genomic_DNA"/>
</dbReference>
<dbReference type="Pfam" id="PF00196">
    <property type="entry name" value="GerE"/>
    <property type="match status" value="1"/>
</dbReference>
<dbReference type="PANTHER" id="PTHR44688:SF16">
    <property type="entry name" value="DNA-BINDING TRANSCRIPTIONAL ACTIVATOR DEVR_DOSR"/>
    <property type="match status" value="1"/>
</dbReference>
<evidence type="ECO:0000259" key="5">
    <source>
        <dbReference type="PROSITE" id="PS50043"/>
    </source>
</evidence>
<dbReference type="GO" id="GO:0003677">
    <property type="term" value="F:DNA binding"/>
    <property type="evidence" value="ECO:0007669"/>
    <property type="project" value="UniProtKB-KW"/>
</dbReference>
<keyword evidence="2" id="KW-0238">DNA-binding</keyword>
<dbReference type="KEGG" id="sof:NCTC11214_01851"/>
<dbReference type="PANTHER" id="PTHR44688">
    <property type="entry name" value="DNA-BINDING TRANSCRIPTIONAL ACTIVATOR DEVR_DOSR"/>
    <property type="match status" value="1"/>
</dbReference>
<reference evidence="6 7" key="1">
    <citation type="submission" date="2018-12" db="EMBL/GenBank/DDBJ databases">
        <authorList>
            <consortium name="Pathogen Informatics"/>
        </authorList>
    </citation>
    <scope>NUCLEOTIDE SEQUENCE [LARGE SCALE GENOMIC DNA]</scope>
    <source>
        <strain evidence="6 7">NCTC11214</strain>
    </source>
</reference>
<protein>
    <submittedName>
        <fullName evidence="6">Spore germination protein gerE</fullName>
    </submittedName>
</protein>
<dbReference type="SUPFAM" id="SSF46894">
    <property type="entry name" value="C-terminal effector domain of the bipartite response regulators"/>
    <property type="match status" value="1"/>
</dbReference>
<dbReference type="InterPro" id="IPR036388">
    <property type="entry name" value="WH-like_DNA-bd_sf"/>
</dbReference>
<sequence length="201" mass="23194">MNSVMTLAVLDQNIYFAKGLTKALSAHFYARGIETRRVDRQHMHQADLVFQSVPSGSRSCFCHCAALAEPRYPLYFALRRPENRRKRELHASCLLESGIIYHDMSVAAVLRKVSLALEQRRSQPAQPCGSDQKCVCSQYLLTQREREIMVCLRQEMCISDIARRLAISVKTASNHKMNVMRKMGFQRNSELYYWLRQSTMA</sequence>
<dbReference type="CDD" id="cd06170">
    <property type="entry name" value="LuxR_C_like"/>
    <property type="match status" value="1"/>
</dbReference>
<dbReference type="Gene3D" id="1.10.10.10">
    <property type="entry name" value="Winged helix-like DNA-binding domain superfamily/Winged helix DNA-binding domain"/>
    <property type="match status" value="1"/>
</dbReference>
<dbReference type="RefSeq" id="WP_039991508.1">
    <property type="nucleotide sequence ID" value="NZ_LR134117.1"/>
</dbReference>
<dbReference type="GO" id="GO:0006355">
    <property type="term" value="P:regulation of DNA-templated transcription"/>
    <property type="evidence" value="ECO:0007669"/>
    <property type="project" value="InterPro"/>
</dbReference>
<gene>
    <name evidence="6" type="primary">gerE</name>
    <name evidence="6" type="ORF">NCTC11214_01851</name>
</gene>
<dbReference type="SMART" id="SM00421">
    <property type="entry name" value="HTH_LUXR"/>
    <property type="match status" value="1"/>
</dbReference>
<proteinExistence type="predicted"/>
<dbReference type="AlphaFoldDB" id="A0A3S4DIB0"/>